<evidence type="ECO:0000256" key="14">
    <source>
        <dbReference type="SAM" id="Phobius"/>
    </source>
</evidence>
<evidence type="ECO:0000313" key="17">
    <source>
        <dbReference type="Proteomes" id="UP000018895"/>
    </source>
</evidence>
<dbReference type="FunFam" id="3.60.40.10:FF:000100">
    <property type="entry name" value="Stage II sporulation protein E"/>
    <property type="match status" value="1"/>
</dbReference>
<keyword evidence="6" id="KW-0904">Protein phosphatase</keyword>
<evidence type="ECO:0000256" key="11">
    <source>
        <dbReference type="ARBA" id="ARBA00048336"/>
    </source>
</evidence>
<keyword evidence="9 14" id="KW-0472">Membrane</keyword>
<keyword evidence="17" id="KW-1185">Reference proteome</keyword>
<dbReference type="Gene3D" id="3.60.40.10">
    <property type="entry name" value="PPM-type phosphatase domain"/>
    <property type="match status" value="1"/>
</dbReference>
<keyword evidence="7" id="KW-0749">Sporulation</keyword>
<dbReference type="Pfam" id="PF07228">
    <property type="entry name" value="SpoIIE"/>
    <property type="match status" value="1"/>
</dbReference>
<keyword evidence="4 14" id="KW-0812">Transmembrane</keyword>
<dbReference type="InterPro" id="IPR014221">
    <property type="entry name" value="SpoII_E"/>
</dbReference>
<evidence type="ECO:0000256" key="12">
    <source>
        <dbReference type="ARBA" id="ARBA00058752"/>
    </source>
</evidence>
<feature type="transmembrane region" description="Helical" evidence="14">
    <location>
        <begin position="48"/>
        <end position="65"/>
    </location>
</feature>
<dbReference type="Pfam" id="PF19732">
    <property type="entry name" value="SpoIIE_N"/>
    <property type="match status" value="1"/>
</dbReference>
<evidence type="ECO:0000256" key="13">
    <source>
        <dbReference type="ARBA" id="ARBA00074959"/>
    </source>
</evidence>
<protein>
    <recommendedName>
        <fullName evidence="13">Stage II sporulation protein E</fullName>
        <ecNumber evidence="2">3.1.3.16</ecNumber>
    </recommendedName>
</protein>
<gene>
    <name evidence="16" type="ORF">JCM9152_3246</name>
</gene>
<comment type="catalytic activity">
    <reaction evidence="11">
        <text>O-phospho-L-threonyl-[protein] + H2O = L-threonyl-[protein] + phosphate</text>
        <dbReference type="Rhea" id="RHEA:47004"/>
        <dbReference type="Rhea" id="RHEA-COMP:11060"/>
        <dbReference type="Rhea" id="RHEA-COMP:11605"/>
        <dbReference type="ChEBI" id="CHEBI:15377"/>
        <dbReference type="ChEBI" id="CHEBI:30013"/>
        <dbReference type="ChEBI" id="CHEBI:43474"/>
        <dbReference type="ChEBI" id="CHEBI:61977"/>
        <dbReference type="EC" id="3.1.3.16"/>
    </reaction>
</comment>
<dbReference type="InterPro" id="IPR045768">
    <property type="entry name" value="SpoIIE_N"/>
</dbReference>
<comment type="caution">
    <text evidence="16">The sequence shown here is derived from an EMBL/GenBank/DDBJ whole genome shotgun (WGS) entry which is preliminary data.</text>
</comment>
<dbReference type="NCBIfam" id="TIGR02865">
    <property type="entry name" value="spore_II_E"/>
    <property type="match status" value="1"/>
</dbReference>
<evidence type="ECO:0000259" key="15">
    <source>
        <dbReference type="PROSITE" id="PS51746"/>
    </source>
</evidence>
<evidence type="ECO:0000256" key="7">
    <source>
        <dbReference type="ARBA" id="ARBA00022969"/>
    </source>
</evidence>
<feature type="domain" description="PPM-type phosphatase" evidence="15">
    <location>
        <begin position="386"/>
        <end position="596"/>
    </location>
</feature>
<organism evidence="16 17">
    <name type="scientific">Halalkalibacter hemicellulosilyticusJCM 9152</name>
    <dbReference type="NCBI Taxonomy" id="1236971"/>
    <lineage>
        <taxon>Bacteria</taxon>
        <taxon>Bacillati</taxon>
        <taxon>Bacillota</taxon>
        <taxon>Bacilli</taxon>
        <taxon>Bacillales</taxon>
        <taxon>Bacillaceae</taxon>
        <taxon>Halalkalibacter</taxon>
    </lineage>
</organism>
<dbReference type="PROSITE" id="PS51746">
    <property type="entry name" value="PPM_2"/>
    <property type="match status" value="1"/>
</dbReference>
<evidence type="ECO:0000256" key="9">
    <source>
        <dbReference type="ARBA" id="ARBA00023136"/>
    </source>
</evidence>
<evidence type="ECO:0000256" key="8">
    <source>
        <dbReference type="ARBA" id="ARBA00022989"/>
    </source>
</evidence>
<dbReference type="EC" id="3.1.3.16" evidence="2"/>
<dbReference type="SMART" id="SM00331">
    <property type="entry name" value="PP2C_SIG"/>
    <property type="match status" value="1"/>
</dbReference>
<dbReference type="GO" id="GO:0004722">
    <property type="term" value="F:protein serine/threonine phosphatase activity"/>
    <property type="evidence" value="ECO:0007669"/>
    <property type="project" value="UniProtKB-EC"/>
</dbReference>
<keyword evidence="3" id="KW-1003">Cell membrane</keyword>
<proteinExistence type="predicted"/>
<dbReference type="SUPFAM" id="SSF81606">
    <property type="entry name" value="PP2C-like"/>
    <property type="match status" value="1"/>
</dbReference>
<feature type="transmembrane region" description="Helical" evidence="14">
    <location>
        <begin position="72"/>
        <end position="88"/>
    </location>
</feature>
<dbReference type="PANTHER" id="PTHR43156:SF2">
    <property type="entry name" value="STAGE II SPORULATION PROTEIN E"/>
    <property type="match status" value="1"/>
</dbReference>
<dbReference type="Proteomes" id="UP000018895">
    <property type="component" value="Unassembled WGS sequence"/>
</dbReference>
<comment type="catalytic activity">
    <reaction evidence="10">
        <text>O-phospho-L-seryl-[protein] + H2O = L-seryl-[protein] + phosphate</text>
        <dbReference type="Rhea" id="RHEA:20629"/>
        <dbReference type="Rhea" id="RHEA-COMP:9863"/>
        <dbReference type="Rhea" id="RHEA-COMP:11604"/>
        <dbReference type="ChEBI" id="CHEBI:15377"/>
        <dbReference type="ChEBI" id="CHEBI:29999"/>
        <dbReference type="ChEBI" id="CHEBI:43474"/>
        <dbReference type="ChEBI" id="CHEBI:83421"/>
        <dbReference type="EC" id="3.1.3.16"/>
    </reaction>
</comment>
<dbReference type="GO" id="GO:0005886">
    <property type="term" value="C:plasma membrane"/>
    <property type="evidence" value="ECO:0007669"/>
    <property type="project" value="UniProtKB-SubCell"/>
</dbReference>
<evidence type="ECO:0000256" key="6">
    <source>
        <dbReference type="ARBA" id="ARBA00022912"/>
    </source>
</evidence>
<evidence type="ECO:0000256" key="5">
    <source>
        <dbReference type="ARBA" id="ARBA00022801"/>
    </source>
</evidence>
<comment type="subcellular location">
    <subcellularLocation>
        <location evidence="1">Cell membrane</location>
        <topology evidence="1">Multi-pass membrane protein</topology>
    </subcellularLocation>
</comment>
<evidence type="ECO:0000256" key="2">
    <source>
        <dbReference type="ARBA" id="ARBA00013081"/>
    </source>
</evidence>
<accession>W4QI04</accession>
<dbReference type="STRING" id="1236971.JCM9152_3246"/>
<sequence length="625" mass="70046">MGWAFYDVTVEHVLARYLVLVFAFVGGAAIGSTVGVVTGLILSLASVASLYQMSLLAFAGLLGGLLKEGKRVGVGLGLLVGTLLIGLYGDGGSALSVTLLESLFAILVFFLTPKGFVYYLARYIPGTAEYSKEQQQYLRKIRDITAGRVEQFSTLFQTLSNSFQASDRVSTEEDEEREMDYLLSNVTEKTCQTCFKKERCWVKNFSKTYDSMQRMMVEMEHQGEIKDQVLMAEWKRHCIKPDKVIHAIDQEQQQFQANQKLKKQVMESRKLVADQLLGVSRVMGDFAKEIQREKEAYYYQEEQMVDALRTVGMEVGHIDIFSLEKGHTEIEMSVAYQGEGHCEKIIAPMISDLLKETIIVKKEESGFYPNGYSHVSFASAKQFIVNTGVSHVAKGGAWVSGDSYSTIELDTGKYAIAISDGMGNGERAHLESNETLQLLQKVLQSGIEETVAIKSVNSVLSLRTTDEVFSTLDLAMIDLQNAQTRFLKIGSIPSFIKRGDRIIKIEASNLPMGVFQEFDVDVVNEQLKPGDLLIMMSDGIYDAPKQIENKEMWMKRMITELNTDNPQDIADLILERIIRQGQGDIEDDMTVIVAKVEQNTPKWSAIPLYKSPHLFRKQTQKAAFS</sequence>
<name>W4QI04_9BACI</name>
<dbReference type="InterPro" id="IPR036457">
    <property type="entry name" value="PPM-type-like_dom_sf"/>
</dbReference>
<dbReference type="EMBL" id="BAUU01000023">
    <property type="protein sequence ID" value="GAE31760.1"/>
    <property type="molecule type" value="Genomic_DNA"/>
</dbReference>
<evidence type="ECO:0000256" key="3">
    <source>
        <dbReference type="ARBA" id="ARBA00022475"/>
    </source>
</evidence>
<evidence type="ECO:0000256" key="4">
    <source>
        <dbReference type="ARBA" id="ARBA00022692"/>
    </source>
</evidence>
<dbReference type="InterPro" id="IPR052016">
    <property type="entry name" value="Bact_Sigma-Reg"/>
</dbReference>
<feature type="transmembrane region" description="Helical" evidence="14">
    <location>
        <begin position="17"/>
        <end position="42"/>
    </location>
</feature>
<comment type="function">
    <text evidence="12">Normally needed for pro-sigma E processing during sporulation but can be bypassed in vegetative cells. Activates SpoIIAA by dephosphorylation.</text>
</comment>
<dbReference type="AlphaFoldDB" id="W4QI04"/>
<reference evidence="16" key="1">
    <citation type="journal article" date="2014" name="Genome Announc.">
        <title>Draft Genome Sequences of Three Alkaliphilic Bacillus Strains, Bacillus wakoensis JCM 9140T, Bacillus akibai JCM 9157T, and Bacillus hemicellulosilyticus JCM 9152T.</title>
        <authorList>
            <person name="Yuki M."/>
            <person name="Oshima K."/>
            <person name="Suda W."/>
            <person name="Oshida Y."/>
            <person name="Kitamura K."/>
            <person name="Iida T."/>
            <person name="Hattori M."/>
            <person name="Ohkuma M."/>
        </authorList>
    </citation>
    <scope>NUCLEOTIDE SEQUENCE [LARGE SCALE GENOMIC DNA]</scope>
    <source>
        <strain evidence="16">JCM 9152</strain>
    </source>
</reference>
<dbReference type="InterPro" id="IPR001932">
    <property type="entry name" value="PPM-type_phosphatase-like_dom"/>
</dbReference>
<evidence type="ECO:0000313" key="16">
    <source>
        <dbReference type="EMBL" id="GAE31760.1"/>
    </source>
</evidence>
<keyword evidence="8 14" id="KW-1133">Transmembrane helix</keyword>
<dbReference type="SMART" id="SM00332">
    <property type="entry name" value="PP2Cc"/>
    <property type="match status" value="1"/>
</dbReference>
<keyword evidence="5" id="KW-0378">Hydrolase</keyword>
<dbReference type="PANTHER" id="PTHR43156">
    <property type="entry name" value="STAGE II SPORULATION PROTEIN E-RELATED"/>
    <property type="match status" value="1"/>
</dbReference>
<evidence type="ECO:0000256" key="1">
    <source>
        <dbReference type="ARBA" id="ARBA00004651"/>
    </source>
</evidence>
<evidence type="ECO:0000256" key="10">
    <source>
        <dbReference type="ARBA" id="ARBA00047761"/>
    </source>
</evidence>
<dbReference type="GO" id="GO:0030435">
    <property type="term" value="P:sporulation resulting in formation of a cellular spore"/>
    <property type="evidence" value="ECO:0007669"/>
    <property type="project" value="UniProtKB-KW"/>
</dbReference>